<dbReference type="InterPro" id="IPR006195">
    <property type="entry name" value="aa-tRNA-synth_II"/>
</dbReference>
<evidence type="ECO:0000256" key="7">
    <source>
        <dbReference type="ARBA" id="ARBA00023146"/>
    </source>
</evidence>
<feature type="binding site" evidence="9">
    <location>
        <position position="412"/>
    </location>
    <ligand>
        <name>Mg(2+)</name>
        <dbReference type="ChEBI" id="CHEBI:18420"/>
        <label>1</label>
    </ligand>
</feature>
<dbReference type="PROSITE" id="PS50862">
    <property type="entry name" value="AA_TRNA_LIGASE_II"/>
    <property type="match status" value="1"/>
</dbReference>
<gene>
    <name evidence="9 12" type="primary">lysS</name>
    <name evidence="12" type="ORF">ACED39_11405</name>
</gene>
<keyword evidence="5 9" id="KW-0547">Nucleotide-binding</keyword>
<evidence type="ECO:0000313" key="13">
    <source>
        <dbReference type="Proteomes" id="UP001569151"/>
    </source>
</evidence>
<dbReference type="Proteomes" id="UP001569151">
    <property type="component" value="Unassembled WGS sequence"/>
</dbReference>
<keyword evidence="7 9" id="KW-0030">Aminoacyl-tRNA synthetase</keyword>
<dbReference type="InterPro" id="IPR004365">
    <property type="entry name" value="NA-bd_OB_tRNA"/>
</dbReference>
<dbReference type="SUPFAM" id="SSF55681">
    <property type="entry name" value="Class II aaRS and biotin synthetases"/>
    <property type="match status" value="1"/>
</dbReference>
<comment type="subunit">
    <text evidence="9">Homodimer.</text>
</comment>
<keyword evidence="9" id="KW-0648">Protein biosynthesis</keyword>
<keyword evidence="6 9" id="KW-0067">ATP-binding</keyword>
<feature type="binding site" evidence="9">
    <location>
        <position position="419"/>
    </location>
    <ligand>
        <name>Mg(2+)</name>
        <dbReference type="ChEBI" id="CHEBI:18420"/>
        <label>2</label>
    </ligand>
</feature>
<dbReference type="Pfam" id="PF01336">
    <property type="entry name" value="tRNA_anti-codon"/>
    <property type="match status" value="1"/>
</dbReference>
<comment type="catalytic activity">
    <reaction evidence="8 9 10">
        <text>tRNA(Lys) + L-lysine + ATP = L-lysyl-tRNA(Lys) + AMP + diphosphate</text>
        <dbReference type="Rhea" id="RHEA:20792"/>
        <dbReference type="Rhea" id="RHEA-COMP:9696"/>
        <dbReference type="Rhea" id="RHEA-COMP:9697"/>
        <dbReference type="ChEBI" id="CHEBI:30616"/>
        <dbReference type="ChEBI" id="CHEBI:32551"/>
        <dbReference type="ChEBI" id="CHEBI:33019"/>
        <dbReference type="ChEBI" id="CHEBI:78442"/>
        <dbReference type="ChEBI" id="CHEBI:78529"/>
        <dbReference type="ChEBI" id="CHEBI:456215"/>
        <dbReference type="EC" id="6.1.1.6"/>
    </reaction>
</comment>
<evidence type="ECO:0000259" key="11">
    <source>
        <dbReference type="PROSITE" id="PS50862"/>
    </source>
</evidence>
<dbReference type="NCBIfam" id="TIGR00499">
    <property type="entry name" value="lysS_bact"/>
    <property type="match status" value="1"/>
</dbReference>
<dbReference type="EMBL" id="JBGOOS010000014">
    <property type="protein sequence ID" value="MEZ8209386.1"/>
    <property type="molecule type" value="Genomic_DNA"/>
</dbReference>
<dbReference type="CDD" id="cd00775">
    <property type="entry name" value="LysRS_core"/>
    <property type="match status" value="1"/>
</dbReference>
<name>A0ABV4MII3_9VIBR</name>
<keyword evidence="4 9" id="KW-0479">Metal-binding</keyword>
<evidence type="ECO:0000256" key="8">
    <source>
        <dbReference type="ARBA" id="ARBA00048573"/>
    </source>
</evidence>
<dbReference type="Gene3D" id="3.30.930.10">
    <property type="entry name" value="Bira Bifunctional Protein, Domain 2"/>
    <property type="match status" value="1"/>
</dbReference>
<evidence type="ECO:0000256" key="2">
    <source>
        <dbReference type="ARBA" id="ARBA00022490"/>
    </source>
</evidence>
<keyword evidence="3 9" id="KW-0436">Ligase</keyword>
<dbReference type="PRINTS" id="PR00982">
    <property type="entry name" value="TRNASYNTHLYS"/>
</dbReference>
<dbReference type="EC" id="6.1.1.6" evidence="9"/>
<evidence type="ECO:0000256" key="6">
    <source>
        <dbReference type="ARBA" id="ARBA00022840"/>
    </source>
</evidence>
<comment type="cofactor">
    <cofactor evidence="9 10">
        <name>Mg(2+)</name>
        <dbReference type="ChEBI" id="CHEBI:18420"/>
    </cofactor>
    <text evidence="9 10">Binds 3 Mg(2+) ions per subunit.</text>
</comment>
<evidence type="ECO:0000313" key="12">
    <source>
        <dbReference type="EMBL" id="MEZ8209386.1"/>
    </source>
</evidence>
<sequence length="502" mass="57178">MVFMMNNDKINNIISDRRKKLDFVKSQCKSNGHPNNFKPTHLSDEIECLHSIKTKDELENSHFEVAIAGRITAKRGPFVVIKDSKSKIQVYLSKEIQSKLDDEIQGLDIGDIFGAKGPVRKSNRGDLYVEAFQMKLLTKSLRPMPDKFHGLNDTEIRYRQRYLDLLVNDEVKEVMRLRSKIIQTMRNFMDMNGFLEVETPMLHSIPGGASARPFVTHHNALNIDMYLRIAPELYLKKLVVGGFDRVYEINRCFRNEGLSARHNPEFTTIEFYMAYATYTELMDFTEEMFRFILGSVKHSTTLDVKGTIVDFANPFTRMSMLDSVKAYNPSNERAQRLNYEVLTNLNEMVSLAESLDVSVKPDFTAGQILEEIFGETVEPKLIAPTFITDYPVDISPLSRRKDSNPLVTERFELFAAGQELANGFSELNDAEDQAERFRSQAEALSSGDLEAMYYDDTFIESLEYGLPPTAGQGIGIDRLVMLLTGSKSIRDVILFPALKSKQ</sequence>
<dbReference type="Pfam" id="PF00152">
    <property type="entry name" value="tRNA-synt_2"/>
    <property type="match status" value="1"/>
</dbReference>
<feature type="domain" description="Aminoacyl-transfer RNA synthetases class-II family profile" evidence="11">
    <location>
        <begin position="175"/>
        <end position="496"/>
    </location>
</feature>
<evidence type="ECO:0000256" key="1">
    <source>
        <dbReference type="ARBA" id="ARBA00008226"/>
    </source>
</evidence>
<comment type="subcellular location">
    <subcellularLocation>
        <location evidence="9">Cytoplasm</location>
    </subcellularLocation>
</comment>
<dbReference type="InterPro" id="IPR018149">
    <property type="entry name" value="Lys-tRNA-synth_II_C"/>
</dbReference>
<dbReference type="InterPro" id="IPR045864">
    <property type="entry name" value="aa-tRNA-synth_II/BPL/LPL"/>
</dbReference>
<protein>
    <recommendedName>
        <fullName evidence="9">Lysine--tRNA ligase</fullName>
        <ecNumber evidence="9">6.1.1.6</ecNumber>
    </recommendedName>
    <alternativeName>
        <fullName evidence="9">Lysyl-tRNA synthetase</fullName>
        <shortName evidence="9">LysRS</shortName>
    </alternativeName>
</protein>
<evidence type="ECO:0000256" key="9">
    <source>
        <dbReference type="HAMAP-Rule" id="MF_00252"/>
    </source>
</evidence>
<evidence type="ECO:0000256" key="10">
    <source>
        <dbReference type="RuleBase" id="RU000336"/>
    </source>
</evidence>
<dbReference type="GO" id="GO:0004824">
    <property type="term" value="F:lysine-tRNA ligase activity"/>
    <property type="evidence" value="ECO:0007669"/>
    <property type="project" value="UniProtKB-EC"/>
</dbReference>
<dbReference type="InterPro" id="IPR002313">
    <property type="entry name" value="Lys-tRNA-ligase_II"/>
</dbReference>
<evidence type="ECO:0000256" key="3">
    <source>
        <dbReference type="ARBA" id="ARBA00022598"/>
    </source>
</evidence>
<dbReference type="RefSeq" id="WP_371719057.1">
    <property type="nucleotide sequence ID" value="NZ_JBGOOF010000016.1"/>
</dbReference>
<proteinExistence type="inferred from homology"/>
<reference evidence="12 13" key="1">
    <citation type="submission" date="2024-06" db="EMBL/GenBank/DDBJ databases">
        <authorList>
            <person name="Steensen K."/>
            <person name="Seneca J."/>
            <person name="Bartlau N."/>
            <person name="Yu A.X."/>
            <person name="Polz M.F."/>
        </authorList>
    </citation>
    <scope>NUCLEOTIDE SEQUENCE [LARGE SCALE GENOMIC DNA]</scope>
    <source>
        <strain evidence="12 13">1F146</strain>
    </source>
</reference>
<dbReference type="PANTHER" id="PTHR42918">
    <property type="entry name" value="LYSYL-TRNA SYNTHETASE"/>
    <property type="match status" value="1"/>
</dbReference>
<evidence type="ECO:0000256" key="4">
    <source>
        <dbReference type="ARBA" id="ARBA00022723"/>
    </source>
</evidence>
<dbReference type="SUPFAM" id="SSF50249">
    <property type="entry name" value="Nucleic acid-binding proteins"/>
    <property type="match status" value="1"/>
</dbReference>
<keyword evidence="9 10" id="KW-0460">Magnesium</keyword>
<dbReference type="InterPro" id="IPR044136">
    <property type="entry name" value="Lys-tRNA-ligase_II_N"/>
</dbReference>
<keyword evidence="2 9" id="KW-0963">Cytoplasm</keyword>
<comment type="caution">
    <text evidence="12">The sequence shown here is derived from an EMBL/GenBank/DDBJ whole genome shotgun (WGS) entry which is preliminary data.</text>
</comment>
<accession>A0ABV4MII3</accession>
<dbReference type="InterPro" id="IPR004364">
    <property type="entry name" value="Aa-tRNA-synt_II"/>
</dbReference>
<dbReference type="PANTHER" id="PTHR42918:SF15">
    <property type="entry name" value="LYSINE--TRNA LIGASE, CHLOROPLASTIC_MITOCHONDRIAL"/>
    <property type="match status" value="1"/>
</dbReference>
<feature type="binding site" evidence="9">
    <location>
        <position position="419"/>
    </location>
    <ligand>
        <name>Mg(2+)</name>
        <dbReference type="ChEBI" id="CHEBI:18420"/>
        <label>1</label>
    </ligand>
</feature>
<dbReference type="HAMAP" id="MF_00252">
    <property type="entry name" value="Lys_tRNA_synth_class2"/>
    <property type="match status" value="1"/>
</dbReference>
<evidence type="ECO:0000256" key="5">
    <source>
        <dbReference type="ARBA" id="ARBA00022741"/>
    </source>
</evidence>
<dbReference type="NCBIfam" id="NF001756">
    <property type="entry name" value="PRK00484.1"/>
    <property type="match status" value="1"/>
</dbReference>
<dbReference type="Gene3D" id="2.40.50.140">
    <property type="entry name" value="Nucleic acid-binding proteins"/>
    <property type="match status" value="1"/>
</dbReference>
<dbReference type="InterPro" id="IPR012340">
    <property type="entry name" value="NA-bd_OB-fold"/>
</dbReference>
<dbReference type="CDD" id="cd04322">
    <property type="entry name" value="LysRS_N"/>
    <property type="match status" value="1"/>
</dbReference>
<comment type="similarity">
    <text evidence="1 9">Belongs to the class-II aminoacyl-tRNA synthetase family.</text>
</comment>
<keyword evidence="13" id="KW-1185">Reference proteome</keyword>
<organism evidence="12 13">
    <name type="scientific">Vibrio bivalvicida</name>
    <dbReference type="NCBI Taxonomy" id="1276888"/>
    <lineage>
        <taxon>Bacteria</taxon>
        <taxon>Pseudomonadati</taxon>
        <taxon>Pseudomonadota</taxon>
        <taxon>Gammaproteobacteria</taxon>
        <taxon>Vibrionales</taxon>
        <taxon>Vibrionaceae</taxon>
        <taxon>Vibrio</taxon>
        <taxon>Vibrio oreintalis group</taxon>
    </lineage>
</organism>